<dbReference type="PANTHER" id="PTHR36066">
    <property type="entry name" value="TRANSCRIPTION FACTOR BHLH145"/>
    <property type="match status" value="1"/>
</dbReference>
<dbReference type="Proteomes" id="UP000243459">
    <property type="component" value="Chromosome 3"/>
</dbReference>
<name>A0A5P1FBB7_ASPOF</name>
<protein>
    <recommendedName>
        <fullName evidence="5">BHLH domain-containing protein</fullName>
    </recommendedName>
</protein>
<accession>A0A5P1FBB7</accession>
<feature type="compositionally biased region" description="Polar residues" evidence="4">
    <location>
        <begin position="164"/>
        <end position="176"/>
    </location>
</feature>
<dbReference type="SUPFAM" id="SSF47459">
    <property type="entry name" value="HLH, helix-loop-helix DNA-binding domain"/>
    <property type="match status" value="1"/>
</dbReference>
<comment type="similarity">
    <text evidence="1">Belongs to the bHLH protein family.</text>
</comment>
<evidence type="ECO:0000256" key="1">
    <source>
        <dbReference type="ARBA" id="ARBA00005510"/>
    </source>
</evidence>
<evidence type="ECO:0000313" key="7">
    <source>
        <dbReference type="Proteomes" id="UP000243459"/>
    </source>
</evidence>
<dbReference type="GO" id="GO:0046983">
    <property type="term" value="F:protein dimerization activity"/>
    <property type="evidence" value="ECO:0007669"/>
    <property type="project" value="InterPro"/>
</dbReference>
<feature type="domain" description="BHLH" evidence="5">
    <location>
        <begin position="263"/>
        <end position="314"/>
    </location>
</feature>
<keyword evidence="2" id="KW-0805">Transcription regulation</keyword>
<sequence>MVCQAATQTRFRALKHEYGIAGNATIIVRVIACFQPLQDCQAEYFRHLLKPVTVYLGINDSGAVLMEKDCDHLQLRSFNCATNVGAPALAKQSTNPVVFPTYADPYGFFHLNPALMPPSNPTGFASGQKRFMVFDRSGDRTNLIYTSFGSQFPYPYQTNAGVKQQLPASNETNVSNGDVKEEMHEDTDEIDALLYSDSDNEQEEEEESTGHSPFDATGINFDDREGEVASSAVLQPPPPPAKRRRASSELDSSLADTASSTNCFSNDIECIKKVKREKIHETIGVLRRILPEGKGKGKDAVSVLDEAIRYLKSLRLKAKGLGSSPAI</sequence>
<gene>
    <name evidence="6" type="ORF">A4U43_C03F19050</name>
</gene>
<dbReference type="OMA" id="VFFHNEN"/>
<evidence type="ECO:0000313" key="6">
    <source>
        <dbReference type="EMBL" id="ONK75645.1"/>
    </source>
</evidence>
<evidence type="ECO:0000256" key="4">
    <source>
        <dbReference type="SAM" id="MobiDB-lite"/>
    </source>
</evidence>
<dbReference type="Gramene" id="ONK75645">
    <property type="protein sequence ID" value="ONK75645"/>
    <property type="gene ID" value="A4U43_C03F19050"/>
</dbReference>
<evidence type="ECO:0000259" key="5">
    <source>
        <dbReference type="PROSITE" id="PS50888"/>
    </source>
</evidence>
<keyword evidence="3" id="KW-0804">Transcription</keyword>
<reference evidence="7" key="1">
    <citation type="journal article" date="2017" name="Nat. Commun.">
        <title>The asparagus genome sheds light on the origin and evolution of a young Y chromosome.</title>
        <authorList>
            <person name="Harkess A."/>
            <person name="Zhou J."/>
            <person name="Xu C."/>
            <person name="Bowers J.E."/>
            <person name="Van der Hulst R."/>
            <person name="Ayyampalayam S."/>
            <person name="Mercati F."/>
            <person name="Riccardi P."/>
            <person name="McKain M.R."/>
            <person name="Kakrana A."/>
            <person name="Tang H."/>
            <person name="Ray J."/>
            <person name="Groenendijk J."/>
            <person name="Arikit S."/>
            <person name="Mathioni S.M."/>
            <person name="Nakano M."/>
            <person name="Shan H."/>
            <person name="Telgmann-Rauber A."/>
            <person name="Kanno A."/>
            <person name="Yue Z."/>
            <person name="Chen H."/>
            <person name="Li W."/>
            <person name="Chen Y."/>
            <person name="Xu X."/>
            <person name="Zhang Y."/>
            <person name="Luo S."/>
            <person name="Chen H."/>
            <person name="Gao J."/>
            <person name="Mao Z."/>
            <person name="Pires J.C."/>
            <person name="Luo M."/>
            <person name="Kudrna D."/>
            <person name="Wing R.A."/>
            <person name="Meyers B.C."/>
            <person name="Yi K."/>
            <person name="Kong H."/>
            <person name="Lavrijsen P."/>
            <person name="Sunseri F."/>
            <person name="Falavigna A."/>
            <person name="Ye Y."/>
            <person name="Leebens-Mack J.H."/>
            <person name="Chen G."/>
        </authorList>
    </citation>
    <scope>NUCLEOTIDE SEQUENCE [LARGE SCALE GENOMIC DNA]</scope>
    <source>
        <strain evidence="7">cv. DH0086</strain>
    </source>
</reference>
<dbReference type="PROSITE" id="PS50888">
    <property type="entry name" value="BHLH"/>
    <property type="match status" value="1"/>
</dbReference>
<feature type="region of interest" description="Disordered" evidence="4">
    <location>
        <begin position="199"/>
        <end position="257"/>
    </location>
</feature>
<dbReference type="InterPro" id="IPR011598">
    <property type="entry name" value="bHLH_dom"/>
</dbReference>
<dbReference type="AlphaFoldDB" id="A0A5P1FBB7"/>
<dbReference type="EMBL" id="CM007383">
    <property type="protein sequence ID" value="ONK75645.1"/>
    <property type="molecule type" value="Genomic_DNA"/>
</dbReference>
<evidence type="ECO:0000256" key="2">
    <source>
        <dbReference type="ARBA" id="ARBA00023015"/>
    </source>
</evidence>
<proteinExistence type="inferred from homology"/>
<dbReference type="InterPro" id="IPR037546">
    <property type="entry name" value="SAC51-like"/>
</dbReference>
<dbReference type="InterPro" id="IPR036638">
    <property type="entry name" value="HLH_DNA-bd_sf"/>
</dbReference>
<keyword evidence="7" id="KW-1185">Reference proteome</keyword>
<evidence type="ECO:0000256" key="3">
    <source>
        <dbReference type="ARBA" id="ARBA00023163"/>
    </source>
</evidence>
<dbReference type="PANTHER" id="PTHR36066:SF2">
    <property type="entry name" value="TRANSCRIPTION FACTOR BHLH145"/>
    <property type="match status" value="1"/>
</dbReference>
<organism evidence="6 7">
    <name type="scientific">Asparagus officinalis</name>
    <name type="common">Garden asparagus</name>
    <dbReference type="NCBI Taxonomy" id="4686"/>
    <lineage>
        <taxon>Eukaryota</taxon>
        <taxon>Viridiplantae</taxon>
        <taxon>Streptophyta</taxon>
        <taxon>Embryophyta</taxon>
        <taxon>Tracheophyta</taxon>
        <taxon>Spermatophyta</taxon>
        <taxon>Magnoliopsida</taxon>
        <taxon>Liliopsida</taxon>
        <taxon>Asparagales</taxon>
        <taxon>Asparagaceae</taxon>
        <taxon>Asparagoideae</taxon>
        <taxon>Asparagus</taxon>
    </lineage>
</organism>
<feature type="region of interest" description="Disordered" evidence="4">
    <location>
        <begin position="164"/>
        <end position="185"/>
    </location>
</feature>